<keyword evidence="1" id="KW-0732">Signal</keyword>
<evidence type="ECO:0000313" key="3">
    <source>
        <dbReference type="Proteomes" id="UP000070224"/>
    </source>
</evidence>
<feature type="signal peptide" evidence="1">
    <location>
        <begin position="1"/>
        <end position="24"/>
    </location>
</feature>
<name>A0A134AYG1_9PORP</name>
<reference evidence="3" key="1">
    <citation type="submission" date="2016-01" db="EMBL/GenBank/DDBJ databases">
        <authorList>
            <person name="Mitreva M."/>
            <person name="Pepin K.H."/>
            <person name="Mihindukulasuriya K.A."/>
            <person name="Fulton R."/>
            <person name="Fronick C."/>
            <person name="O'Laughlin M."/>
            <person name="Miner T."/>
            <person name="Herter B."/>
            <person name="Rosa B.A."/>
            <person name="Cordes M."/>
            <person name="Tomlinson C."/>
            <person name="Wollam A."/>
            <person name="Palsikar V.B."/>
            <person name="Mardis E.R."/>
            <person name="Wilson R.K."/>
        </authorList>
    </citation>
    <scope>NUCLEOTIDE SEQUENCE [LARGE SCALE GENOMIC DNA]</scope>
    <source>
        <strain evidence="3">KA00683</strain>
    </source>
</reference>
<dbReference type="Gene3D" id="2.40.160.60">
    <property type="entry name" value="Outer membrane protein transport protein (OMPP1/FadL/TodX)"/>
    <property type="match status" value="1"/>
</dbReference>
<dbReference type="STRING" id="322095.HMPREF3185_02239"/>
<gene>
    <name evidence="2" type="ORF">HMPREF3185_02239</name>
</gene>
<dbReference type="AlphaFoldDB" id="A0A134AYG1"/>
<dbReference type="RefSeq" id="WP_060936211.1">
    <property type="nucleotide sequence ID" value="NZ_KQ960466.1"/>
</dbReference>
<dbReference type="PATRIC" id="fig|322095.3.peg.2219"/>
<evidence type="ECO:0000256" key="1">
    <source>
        <dbReference type="SAM" id="SignalP"/>
    </source>
</evidence>
<accession>A0A134AYG1</accession>
<dbReference type="OrthoDB" id="1491239at2"/>
<proteinExistence type="predicted"/>
<protein>
    <recommendedName>
        <fullName evidence="4">Outer membrane protein transport protein, Ompp1/FadL/TodX family</fullName>
    </recommendedName>
</protein>
<sequence length="435" mass="47086">MIKQKKILSYLLSAGLLTAGTAGALSAQSNSDRSPYSRFGYGTLGMRQTATTRALGGIGAGLRDGLVVNPANPASYTAVDSMTFIMDLAVSLRGSHLAEGGNRDSRVLGNLDYATILFPVSHHIAVSAGITPFSTVGYRFGSLEKLQGDSQNNYQRTYLGQGGFSDLYLGVAGRIGGFSLGVNGSYVFGYTTQERQVYIGSDGASNPFYRTQLQLKGFKADIGAQYQLDLDKKKGRSLVVGATFAPEIKLRSTLIDQHFLSAENSRQLVPESSDTISSRSLHHVPMSYSVGATYRHSESLLVGAGFTYMQWAKATGLAQDGAAPRDHYRVGLGAEWIPDPRGRGLFSRSRYRFGLSGANSYMLVPTSSGEQKGYNELTASVGIGMPLIDRRSLVNITVDYKYLTPQATGMVREHSLGLTVGILFNENWFRKARIN</sequence>
<dbReference type="SUPFAM" id="SSF56935">
    <property type="entry name" value="Porins"/>
    <property type="match status" value="1"/>
</dbReference>
<evidence type="ECO:0008006" key="4">
    <source>
        <dbReference type="Google" id="ProtNLM"/>
    </source>
</evidence>
<evidence type="ECO:0000313" key="2">
    <source>
        <dbReference type="EMBL" id="KXB72711.1"/>
    </source>
</evidence>
<comment type="caution">
    <text evidence="2">The sequence shown here is derived from an EMBL/GenBank/DDBJ whole genome shotgun (WGS) entry which is preliminary data.</text>
</comment>
<keyword evidence="3" id="KW-1185">Reference proteome</keyword>
<dbReference type="EMBL" id="LSDK01000156">
    <property type="protein sequence ID" value="KXB72711.1"/>
    <property type="molecule type" value="Genomic_DNA"/>
</dbReference>
<feature type="chain" id="PRO_5007461880" description="Outer membrane protein transport protein, Ompp1/FadL/TodX family" evidence="1">
    <location>
        <begin position="25"/>
        <end position="435"/>
    </location>
</feature>
<organism evidence="2 3">
    <name type="scientific">Porphyromonas somerae</name>
    <dbReference type="NCBI Taxonomy" id="322095"/>
    <lineage>
        <taxon>Bacteria</taxon>
        <taxon>Pseudomonadati</taxon>
        <taxon>Bacteroidota</taxon>
        <taxon>Bacteroidia</taxon>
        <taxon>Bacteroidales</taxon>
        <taxon>Porphyromonadaceae</taxon>
        <taxon>Porphyromonas</taxon>
    </lineage>
</organism>
<dbReference type="Proteomes" id="UP000070224">
    <property type="component" value="Unassembled WGS sequence"/>
</dbReference>